<feature type="region of interest" description="Disordered" evidence="1">
    <location>
        <begin position="122"/>
        <end position="142"/>
    </location>
</feature>
<protein>
    <submittedName>
        <fullName evidence="2">Uncharacterized protein</fullName>
    </submittedName>
</protein>
<evidence type="ECO:0000256" key="1">
    <source>
        <dbReference type="SAM" id="MobiDB-lite"/>
    </source>
</evidence>
<accession>A0A7S4FF24</accession>
<dbReference type="Gene3D" id="1.25.40.20">
    <property type="entry name" value="Ankyrin repeat-containing domain"/>
    <property type="match status" value="1"/>
</dbReference>
<dbReference type="AlphaFoldDB" id="A0A7S4FF24"/>
<proteinExistence type="predicted"/>
<reference evidence="2" key="1">
    <citation type="submission" date="2021-01" db="EMBL/GenBank/DDBJ databases">
        <authorList>
            <person name="Corre E."/>
            <person name="Pelletier E."/>
            <person name="Niang G."/>
            <person name="Scheremetjew M."/>
            <person name="Finn R."/>
            <person name="Kale V."/>
            <person name="Holt S."/>
            <person name="Cochrane G."/>
            <person name="Meng A."/>
            <person name="Brown T."/>
            <person name="Cohen L."/>
        </authorList>
    </citation>
    <scope>NUCLEOTIDE SEQUENCE</scope>
    <source>
        <strain evidence="2">CCMP1594</strain>
    </source>
</reference>
<feature type="region of interest" description="Disordered" evidence="1">
    <location>
        <begin position="174"/>
        <end position="194"/>
    </location>
</feature>
<sequence>MSEAMRRPGLFRMLLQRYGPVLRHRERHELLCSSCRYGSLEVTRSILQNWHAEELDDGAADATSEVASATIPEESVGLDVYQPLHIAAACGHISILQELLPKYKLQELQGHIHDAEVNEKRFTESMEDGSDESGSETSMSSDVCEGPIVFEPFMATVRVREALARLLAERSSGDEMGGHECAPLRTRKRTYAAT</sequence>
<dbReference type="EMBL" id="HBJA01005860">
    <property type="protein sequence ID" value="CAE0790779.1"/>
    <property type="molecule type" value="Transcribed_RNA"/>
</dbReference>
<gene>
    <name evidence="2" type="ORF">EGYM00163_LOCUS1893</name>
</gene>
<dbReference type="Pfam" id="PF00023">
    <property type="entry name" value="Ank"/>
    <property type="match status" value="1"/>
</dbReference>
<name>A0A7S4FF24_9EUGL</name>
<evidence type="ECO:0000313" key="2">
    <source>
        <dbReference type="EMBL" id="CAE0790779.1"/>
    </source>
</evidence>
<dbReference type="InterPro" id="IPR002110">
    <property type="entry name" value="Ankyrin_rpt"/>
</dbReference>
<organism evidence="2">
    <name type="scientific">Eutreptiella gymnastica</name>
    <dbReference type="NCBI Taxonomy" id="73025"/>
    <lineage>
        <taxon>Eukaryota</taxon>
        <taxon>Discoba</taxon>
        <taxon>Euglenozoa</taxon>
        <taxon>Euglenida</taxon>
        <taxon>Spirocuta</taxon>
        <taxon>Euglenophyceae</taxon>
        <taxon>Eutreptiales</taxon>
        <taxon>Eutreptiaceae</taxon>
        <taxon>Eutreptiella</taxon>
    </lineage>
</organism>
<feature type="compositionally biased region" description="Acidic residues" evidence="1">
    <location>
        <begin position="125"/>
        <end position="134"/>
    </location>
</feature>
<feature type="compositionally biased region" description="Basic residues" evidence="1">
    <location>
        <begin position="185"/>
        <end position="194"/>
    </location>
</feature>
<dbReference type="InterPro" id="IPR036770">
    <property type="entry name" value="Ankyrin_rpt-contain_sf"/>
</dbReference>